<dbReference type="EMBL" id="JASNFN010000016">
    <property type="protein sequence ID" value="MDP5183793.1"/>
    <property type="molecule type" value="Genomic_DNA"/>
</dbReference>
<evidence type="ECO:0000256" key="3">
    <source>
        <dbReference type="SAM" id="SignalP"/>
    </source>
</evidence>
<dbReference type="InterPro" id="IPR001343">
    <property type="entry name" value="Hemolysn_Ca-bd"/>
</dbReference>
<proteinExistence type="predicted"/>
<keyword evidence="2" id="KW-0964">Secreted</keyword>
<keyword evidence="3" id="KW-0732">Signal</keyword>
<name>A0ABT9IDZ4_9ACTN</name>
<dbReference type="RefSeq" id="WP_306000400.1">
    <property type="nucleotide sequence ID" value="NZ_JASNFN010000016.1"/>
</dbReference>
<dbReference type="PRINTS" id="PR00313">
    <property type="entry name" value="CABNDNGRPT"/>
</dbReference>
<accession>A0ABT9IDZ4</accession>
<feature type="signal peptide" evidence="3">
    <location>
        <begin position="1"/>
        <end position="26"/>
    </location>
</feature>
<dbReference type="InterPro" id="IPR011049">
    <property type="entry name" value="Serralysin-like_metalloprot_C"/>
</dbReference>
<feature type="chain" id="PRO_5046903359" evidence="3">
    <location>
        <begin position="27"/>
        <end position="243"/>
    </location>
</feature>
<evidence type="ECO:0000256" key="2">
    <source>
        <dbReference type="ARBA" id="ARBA00022525"/>
    </source>
</evidence>
<dbReference type="Pfam" id="PF00353">
    <property type="entry name" value="HemolysinCabind"/>
    <property type="match status" value="3"/>
</dbReference>
<evidence type="ECO:0000256" key="1">
    <source>
        <dbReference type="ARBA" id="ARBA00004613"/>
    </source>
</evidence>
<keyword evidence="5" id="KW-1185">Reference proteome</keyword>
<reference evidence="5" key="1">
    <citation type="submission" date="2023-05" db="EMBL/GenBank/DDBJ databases">
        <title>Draft genome of Pseudofrankia sp. BMG5.37.</title>
        <authorList>
            <person name="Gtari M."/>
            <person name="Ghodhbane F."/>
            <person name="Sbissi I."/>
        </authorList>
    </citation>
    <scope>NUCLEOTIDE SEQUENCE [LARGE SCALE GENOMIC DNA]</scope>
    <source>
        <strain evidence="5">BMG 814</strain>
    </source>
</reference>
<dbReference type="PANTHER" id="PTHR38340">
    <property type="entry name" value="S-LAYER PROTEIN"/>
    <property type="match status" value="1"/>
</dbReference>
<dbReference type="InterPro" id="IPR050557">
    <property type="entry name" value="RTX_toxin/Mannuronan_C5-epim"/>
</dbReference>
<comment type="caution">
    <text evidence="4">The sequence shown here is derived from an EMBL/GenBank/DDBJ whole genome shotgun (WGS) entry which is preliminary data.</text>
</comment>
<dbReference type="Proteomes" id="UP001233673">
    <property type="component" value="Unassembled WGS sequence"/>
</dbReference>
<organism evidence="4 5">
    <name type="scientific">Blastococcus carthaginiensis</name>
    <dbReference type="NCBI Taxonomy" id="3050034"/>
    <lineage>
        <taxon>Bacteria</taxon>
        <taxon>Bacillati</taxon>
        <taxon>Actinomycetota</taxon>
        <taxon>Actinomycetes</taxon>
        <taxon>Geodermatophilales</taxon>
        <taxon>Geodermatophilaceae</taxon>
        <taxon>Blastococcus</taxon>
    </lineage>
</organism>
<sequence length="243" mass="24304">MKRRTSVLPAVLLVTTVMAPATAAQAATPLCFGKPATIVGTAGADVLVGQSGVADVIYGAGGDDRIVGGDFYSDDAVPGLAADLLCGGPGADAVTGGPGNDKINGGDGNDVVNGGRGADVVQGNAGDDQVVDESSADMDAGNDTLRGDGGHDRITVAWGIDKAYGGAGDDTITDTECSTSYLYGGTGADTFESYRSSFEGWTASYCPGKDYVNGNEHHDSALVSQADAVTGVESLRRVSSAVG</sequence>
<comment type="subcellular location">
    <subcellularLocation>
        <location evidence="1">Secreted</location>
    </subcellularLocation>
</comment>
<evidence type="ECO:0000313" key="4">
    <source>
        <dbReference type="EMBL" id="MDP5183793.1"/>
    </source>
</evidence>
<evidence type="ECO:0000313" key="5">
    <source>
        <dbReference type="Proteomes" id="UP001233673"/>
    </source>
</evidence>
<protein>
    <submittedName>
        <fullName evidence="4">Calcium-binding protein</fullName>
    </submittedName>
</protein>
<dbReference type="SUPFAM" id="SSF51120">
    <property type="entry name" value="beta-Roll"/>
    <property type="match status" value="2"/>
</dbReference>
<dbReference type="PANTHER" id="PTHR38340:SF1">
    <property type="entry name" value="S-LAYER PROTEIN"/>
    <property type="match status" value="1"/>
</dbReference>
<gene>
    <name evidence="4" type="ORF">QOZ88_14230</name>
</gene>
<dbReference type="Gene3D" id="2.150.10.10">
    <property type="entry name" value="Serralysin-like metalloprotease, C-terminal"/>
    <property type="match status" value="2"/>
</dbReference>